<feature type="domain" description="Novel STAND NTPase 3" evidence="1">
    <location>
        <begin position="96"/>
        <end position="136"/>
    </location>
</feature>
<evidence type="ECO:0000313" key="2">
    <source>
        <dbReference type="EMBL" id="RWX44790.1"/>
    </source>
</evidence>
<sequence>MNQSLPPTQLPRKDDFVDIPNNRTLLRYYQKLYQHFSYANNFGLALDDDDRAGKKGKSILLSKLFVAPKLSAAHIRPEQQVDAEHEQEKVVPERQHFADVLKKHQRLFILGDPGTGKSTLINWLMLELSYSGDSMLKLALGNVVPFALSFGI</sequence>
<proteinExistence type="predicted"/>
<accession>A0A444IVS8</accession>
<dbReference type="InterPro" id="IPR027417">
    <property type="entry name" value="P-loop_NTPase"/>
</dbReference>
<organism evidence="2 3">
    <name type="scientific">Candidatus Electrothrix aarhusensis</name>
    <dbReference type="NCBI Taxonomy" id="1859131"/>
    <lineage>
        <taxon>Bacteria</taxon>
        <taxon>Pseudomonadati</taxon>
        <taxon>Thermodesulfobacteriota</taxon>
        <taxon>Desulfobulbia</taxon>
        <taxon>Desulfobulbales</taxon>
        <taxon>Desulfobulbaceae</taxon>
        <taxon>Candidatus Electrothrix</taxon>
    </lineage>
</organism>
<keyword evidence="3" id="KW-1185">Reference proteome</keyword>
<name>A0A444IVS8_9BACT</name>
<dbReference type="InterPro" id="IPR049050">
    <property type="entry name" value="nSTAND3"/>
</dbReference>
<evidence type="ECO:0000313" key="3">
    <source>
        <dbReference type="Proteomes" id="UP000287853"/>
    </source>
</evidence>
<dbReference type="Gene3D" id="3.40.50.300">
    <property type="entry name" value="P-loop containing nucleotide triphosphate hydrolases"/>
    <property type="match status" value="1"/>
</dbReference>
<dbReference type="Pfam" id="PF20720">
    <property type="entry name" value="nSTAND3"/>
    <property type="match status" value="1"/>
</dbReference>
<reference evidence="2 3" key="1">
    <citation type="submission" date="2017-01" db="EMBL/GenBank/DDBJ databases">
        <title>The cable genome- insights into the physiology and evolution of filamentous bacteria capable of sulfide oxidation via long distance electron transfer.</title>
        <authorList>
            <person name="Schreiber L."/>
            <person name="Bjerg J.T."/>
            <person name="Boggild A."/>
            <person name="Van De Vossenberg J."/>
            <person name="Meysman F."/>
            <person name="Nielsen L.P."/>
            <person name="Schramm A."/>
            <person name="Kjeldsen K.U."/>
        </authorList>
    </citation>
    <scope>NUCLEOTIDE SEQUENCE [LARGE SCALE GENOMIC DNA]</scope>
    <source>
        <strain evidence="2">MCF</strain>
    </source>
</reference>
<comment type="caution">
    <text evidence="2">The sequence shown here is derived from an EMBL/GenBank/DDBJ whole genome shotgun (WGS) entry which is preliminary data.</text>
</comment>
<dbReference type="Proteomes" id="UP000287853">
    <property type="component" value="Unassembled WGS sequence"/>
</dbReference>
<evidence type="ECO:0000259" key="1">
    <source>
        <dbReference type="Pfam" id="PF20720"/>
    </source>
</evidence>
<dbReference type="AlphaFoldDB" id="A0A444IVS8"/>
<gene>
    <name evidence="2" type="ORF">H206_01314</name>
</gene>
<dbReference type="SUPFAM" id="SSF52540">
    <property type="entry name" value="P-loop containing nucleoside triphosphate hydrolases"/>
    <property type="match status" value="1"/>
</dbReference>
<protein>
    <submittedName>
        <fullName evidence="2">Internalin A</fullName>
    </submittedName>
</protein>
<dbReference type="EMBL" id="MTKO01000088">
    <property type="protein sequence ID" value="RWX44790.1"/>
    <property type="molecule type" value="Genomic_DNA"/>
</dbReference>